<dbReference type="Proteomes" id="UP000242638">
    <property type="component" value="Unassembled WGS sequence"/>
</dbReference>
<protein>
    <recommendedName>
        <fullName evidence="1 2">Acylphosphatase</fullName>
        <ecNumber evidence="1 2">3.6.1.7</ecNumber>
    </recommendedName>
</protein>
<dbReference type="InterPro" id="IPR036046">
    <property type="entry name" value="Acylphosphatase-like_dom_sf"/>
</dbReference>
<accession>A0A3P9NCZ9</accession>
<evidence type="ECO:0000256" key="1">
    <source>
        <dbReference type="PROSITE-ProRule" id="PRU00520"/>
    </source>
</evidence>
<dbReference type="GeneTree" id="ENSGT00390000011103"/>
<dbReference type="PANTHER" id="PTHR10029">
    <property type="entry name" value="ACYLPHOSPHATASE"/>
    <property type="match status" value="1"/>
</dbReference>
<dbReference type="Gene3D" id="3.30.70.100">
    <property type="match status" value="1"/>
</dbReference>
<dbReference type="GO" id="GO:0003998">
    <property type="term" value="F:acylphosphatase activity"/>
    <property type="evidence" value="ECO:0007669"/>
    <property type="project" value="UniProtKB-EC"/>
</dbReference>
<evidence type="ECO:0000313" key="7">
    <source>
        <dbReference type="Proteomes" id="UP000242638"/>
    </source>
</evidence>
<dbReference type="Bgee" id="ENSPREG00000005094">
    <property type="expression patterns" value="Expressed in head and 1 other cell type or tissue"/>
</dbReference>
<feature type="region of interest" description="Disordered" evidence="4">
    <location>
        <begin position="1"/>
        <end position="27"/>
    </location>
</feature>
<feature type="active site" evidence="1">
    <location>
        <position position="112"/>
    </location>
</feature>
<comment type="similarity">
    <text evidence="3">Belongs to the acylphosphatase family.</text>
</comment>
<evidence type="ECO:0000256" key="2">
    <source>
        <dbReference type="RuleBase" id="RU000553"/>
    </source>
</evidence>
<dbReference type="OMA" id="RMHTEKE"/>
<feature type="active site" evidence="1">
    <location>
        <position position="128"/>
    </location>
</feature>
<dbReference type="PROSITE" id="PS51160">
    <property type="entry name" value="ACYLPHOSPHATASE_3"/>
    <property type="match status" value="1"/>
</dbReference>
<dbReference type="PROSITE" id="PS00151">
    <property type="entry name" value="ACYLPHOSPHATASE_2"/>
    <property type="match status" value="1"/>
</dbReference>
<sequence length="148" mass="15329">TQSSSGSERRAAPLRAEEENRTGSVPDGAAVPLCPPLSPSVPLCPPLSLSVPLCPPLSPSVPLCPSLSPSVPLCPSLSPSVPGRLVSRMSAESGLESVDFEVFGHVQGVCFRMHTEKEGLRLVGWVKNTSSGTVVGQAQGPAAMVEEM</sequence>
<feature type="compositionally biased region" description="Basic and acidic residues" evidence="4">
    <location>
        <begin position="7"/>
        <end position="21"/>
    </location>
</feature>
<reference evidence="6" key="3">
    <citation type="submission" date="2025-09" db="UniProtKB">
        <authorList>
            <consortium name="Ensembl"/>
        </authorList>
    </citation>
    <scope>IDENTIFICATION</scope>
    <source>
        <strain evidence="6">Guanapo</strain>
    </source>
</reference>
<dbReference type="SUPFAM" id="SSF54975">
    <property type="entry name" value="Acylphosphatase/BLUF domain-like"/>
    <property type="match status" value="1"/>
</dbReference>
<reference evidence="7" key="1">
    <citation type="submission" date="2013-11" db="EMBL/GenBank/DDBJ databases">
        <title>The genomic landscape of the Guanapo guppy.</title>
        <authorList>
            <person name="Kuenstner A."/>
            <person name="Dreyer C."/>
        </authorList>
    </citation>
    <scope>NUCLEOTIDE SEQUENCE</scope>
    <source>
        <strain evidence="7">Guanapo</strain>
    </source>
</reference>
<dbReference type="PANTHER" id="PTHR10029:SF23">
    <property type="entry name" value="ACYLPHOSPHATASE 2"/>
    <property type="match status" value="1"/>
</dbReference>
<evidence type="ECO:0000256" key="4">
    <source>
        <dbReference type="SAM" id="MobiDB-lite"/>
    </source>
</evidence>
<dbReference type="InterPro" id="IPR020456">
    <property type="entry name" value="Acylphosphatase"/>
</dbReference>
<dbReference type="Pfam" id="PF00708">
    <property type="entry name" value="Acylphosphatase"/>
    <property type="match status" value="1"/>
</dbReference>
<reference evidence="6" key="2">
    <citation type="submission" date="2025-08" db="UniProtKB">
        <authorList>
            <consortium name="Ensembl"/>
        </authorList>
    </citation>
    <scope>IDENTIFICATION</scope>
    <source>
        <strain evidence="6">Guanapo</strain>
    </source>
</reference>
<dbReference type="EC" id="3.6.1.7" evidence="1 2"/>
<dbReference type="Ensembl" id="ENSPRET00000007489.1">
    <property type="protein sequence ID" value="ENSPREP00000007398.1"/>
    <property type="gene ID" value="ENSPREG00000005094.1"/>
</dbReference>
<proteinExistence type="inferred from homology"/>
<organism evidence="6 7">
    <name type="scientific">Poecilia reticulata</name>
    <name type="common">Guppy</name>
    <name type="synonym">Acanthophacelus reticulatus</name>
    <dbReference type="NCBI Taxonomy" id="8081"/>
    <lineage>
        <taxon>Eukaryota</taxon>
        <taxon>Metazoa</taxon>
        <taxon>Chordata</taxon>
        <taxon>Craniata</taxon>
        <taxon>Vertebrata</taxon>
        <taxon>Euteleostomi</taxon>
        <taxon>Actinopterygii</taxon>
        <taxon>Neopterygii</taxon>
        <taxon>Teleostei</taxon>
        <taxon>Neoteleostei</taxon>
        <taxon>Acanthomorphata</taxon>
        <taxon>Ovalentaria</taxon>
        <taxon>Atherinomorphae</taxon>
        <taxon>Cyprinodontiformes</taxon>
        <taxon>Poeciliidae</taxon>
        <taxon>Poeciliinae</taxon>
        <taxon>Poecilia</taxon>
    </lineage>
</organism>
<dbReference type="AlphaFoldDB" id="A0A3P9NCZ9"/>
<dbReference type="InterPro" id="IPR001792">
    <property type="entry name" value="Acylphosphatase-like_dom"/>
</dbReference>
<feature type="domain" description="Acylphosphatase-like" evidence="5">
    <location>
        <begin position="97"/>
        <end position="148"/>
    </location>
</feature>
<evidence type="ECO:0000259" key="5">
    <source>
        <dbReference type="PROSITE" id="PS51160"/>
    </source>
</evidence>
<evidence type="ECO:0000256" key="3">
    <source>
        <dbReference type="RuleBase" id="RU004168"/>
    </source>
</evidence>
<dbReference type="InterPro" id="IPR017968">
    <property type="entry name" value="Acylphosphatase_CS"/>
</dbReference>
<evidence type="ECO:0000313" key="6">
    <source>
        <dbReference type="Ensembl" id="ENSPREP00000007398.1"/>
    </source>
</evidence>
<keyword evidence="7" id="KW-1185">Reference proteome</keyword>
<dbReference type="PROSITE" id="PS00150">
    <property type="entry name" value="ACYLPHOSPHATASE_1"/>
    <property type="match status" value="1"/>
</dbReference>
<keyword evidence="1 2" id="KW-0378">Hydrolase</keyword>
<comment type="catalytic activity">
    <reaction evidence="1 2">
        <text>an acyl phosphate + H2O = a carboxylate + phosphate + H(+)</text>
        <dbReference type="Rhea" id="RHEA:14965"/>
        <dbReference type="ChEBI" id="CHEBI:15377"/>
        <dbReference type="ChEBI" id="CHEBI:15378"/>
        <dbReference type="ChEBI" id="CHEBI:29067"/>
        <dbReference type="ChEBI" id="CHEBI:43474"/>
        <dbReference type="ChEBI" id="CHEBI:59918"/>
        <dbReference type="EC" id="3.6.1.7"/>
    </reaction>
</comment>
<name>A0A3P9NCZ9_POERE</name>